<dbReference type="Gene3D" id="1.25.40.20">
    <property type="entry name" value="Ankyrin repeat-containing domain"/>
    <property type="match status" value="1"/>
</dbReference>
<keyword evidence="1" id="KW-0479">Metal-binding</keyword>
<dbReference type="Proteomes" id="UP000604046">
    <property type="component" value="Unassembled WGS sequence"/>
</dbReference>
<dbReference type="InterPro" id="IPR036770">
    <property type="entry name" value="Ankyrin_rpt-contain_sf"/>
</dbReference>
<keyword evidence="4" id="KW-1185">Reference proteome</keyword>
<dbReference type="Gene3D" id="3.30.160.60">
    <property type="entry name" value="Classic Zinc Finger"/>
    <property type="match status" value="1"/>
</dbReference>
<dbReference type="SUPFAM" id="SSF48403">
    <property type="entry name" value="Ankyrin repeat"/>
    <property type="match status" value="1"/>
</dbReference>
<evidence type="ECO:0000259" key="2">
    <source>
        <dbReference type="PROSITE" id="PS50157"/>
    </source>
</evidence>
<keyword evidence="1" id="KW-0862">Zinc</keyword>
<dbReference type="PROSITE" id="PS50157">
    <property type="entry name" value="ZINC_FINGER_C2H2_2"/>
    <property type="match status" value="1"/>
</dbReference>
<sequence>MLQIRNALSGDVLLTLTTKELLGLDDVNALKAKRTGGGGVAPRPASPVDAARELVSYAAVEGDVQVAGQLLETGVSAEEMLCAVEGACAGGHIDVVRLMLQAGACVSRQAWTSAMDSGDLELSRMVNERFEERHKNRKRSATGMWTCGYCQKVFKSEHYLDLHLERKHPDQELELRL</sequence>
<dbReference type="GO" id="GO:0008270">
    <property type="term" value="F:zinc ion binding"/>
    <property type="evidence" value="ECO:0007669"/>
    <property type="project" value="UniProtKB-KW"/>
</dbReference>
<dbReference type="OrthoDB" id="65823at2759"/>
<proteinExistence type="predicted"/>
<gene>
    <name evidence="3" type="ORF">SNAT2548_LOCUS34875</name>
</gene>
<accession>A0A812VBQ3</accession>
<dbReference type="EMBL" id="CAJNDS010002834">
    <property type="protein sequence ID" value="CAE7613314.1"/>
    <property type="molecule type" value="Genomic_DNA"/>
</dbReference>
<protein>
    <recommendedName>
        <fullName evidence="2">C2H2-type domain-containing protein</fullName>
    </recommendedName>
</protein>
<name>A0A812VBQ3_9DINO</name>
<dbReference type="AlphaFoldDB" id="A0A812VBQ3"/>
<evidence type="ECO:0000313" key="3">
    <source>
        <dbReference type="EMBL" id="CAE7613314.1"/>
    </source>
</evidence>
<comment type="caution">
    <text evidence="3">The sequence shown here is derived from an EMBL/GenBank/DDBJ whole genome shotgun (WGS) entry which is preliminary data.</text>
</comment>
<feature type="domain" description="C2H2-type" evidence="2">
    <location>
        <begin position="145"/>
        <end position="173"/>
    </location>
</feature>
<reference evidence="3" key="1">
    <citation type="submission" date="2021-02" db="EMBL/GenBank/DDBJ databases">
        <authorList>
            <person name="Dougan E. K."/>
            <person name="Rhodes N."/>
            <person name="Thang M."/>
            <person name="Chan C."/>
        </authorList>
    </citation>
    <scope>NUCLEOTIDE SEQUENCE</scope>
</reference>
<keyword evidence="1" id="KW-0863">Zinc-finger</keyword>
<evidence type="ECO:0000313" key="4">
    <source>
        <dbReference type="Proteomes" id="UP000604046"/>
    </source>
</evidence>
<evidence type="ECO:0000256" key="1">
    <source>
        <dbReference type="PROSITE-ProRule" id="PRU00042"/>
    </source>
</evidence>
<dbReference type="InterPro" id="IPR013087">
    <property type="entry name" value="Znf_C2H2_type"/>
</dbReference>
<dbReference type="PROSITE" id="PS00028">
    <property type="entry name" value="ZINC_FINGER_C2H2_1"/>
    <property type="match status" value="1"/>
</dbReference>
<organism evidence="3 4">
    <name type="scientific">Symbiodinium natans</name>
    <dbReference type="NCBI Taxonomy" id="878477"/>
    <lineage>
        <taxon>Eukaryota</taxon>
        <taxon>Sar</taxon>
        <taxon>Alveolata</taxon>
        <taxon>Dinophyceae</taxon>
        <taxon>Suessiales</taxon>
        <taxon>Symbiodiniaceae</taxon>
        <taxon>Symbiodinium</taxon>
    </lineage>
</organism>